<dbReference type="AlphaFoldDB" id="A0A6A6H5E3"/>
<reference evidence="1" key="1">
    <citation type="journal article" date="2020" name="Stud. Mycol.">
        <title>101 Dothideomycetes genomes: a test case for predicting lifestyles and emergence of pathogens.</title>
        <authorList>
            <person name="Haridas S."/>
            <person name="Albert R."/>
            <person name="Binder M."/>
            <person name="Bloem J."/>
            <person name="Labutti K."/>
            <person name="Salamov A."/>
            <person name="Andreopoulos B."/>
            <person name="Baker S."/>
            <person name="Barry K."/>
            <person name="Bills G."/>
            <person name="Bluhm B."/>
            <person name="Cannon C."/>
            <person name="Castanera R."/>
            <person name="Culley D."/>
            <person name="Daum C."/>
            <person name="Ezra D."/>
            <person name="Gonzalez J."/>
            <person name="Henrissat B."/>
            <person name="Kuo A."/>
            <person name="Liang C."/>
            <person name="Lipzen A."/>
            <person name="Lutzoni F."/>
            <person name="Magnuson J."/>
            <person name="Mondo S."/>
            <person name="Nolan M."/>
            <person name="Ohm R."/>
            <person name="Pangilinan J."/>
            <person name="Park H.-J."/>
            <person name="Ramirez L."/>
            <person name="Alfaro M."/>
            <person name="Sun H."/>
            <person name="Tritt A."/>
            <person name="Yoshinaga Y."/>
            <person name="Zwiers L.-H."/>
            <person name="Turgeon B."/>
            <person name="Goodwin S."/>
            <person name="Spatafora J."/>
            <person name="Crous P."/>
            <person name="Grigoriev I."/>
        </authorList>
    </citation>
    <scope>NUCLEOTIDE SEQUENCE</scope>
    <source>
        <strain evidence="1">Tuck. ex Michener</strain>
    </source>
</reference>
<accession>A0A6A6H5E3</accession>
<dbReference type="EMBL" id="ML991813">
    <property type="protein sequence ID" value="KAF2232743.1"/>
    <property type="molecule type" value="Genomic_DNA"/>
</dbReference>
<protein>
    <submittedName>
        <fullName evidence="1">Uncharacterized protein</fullName>
    </submittedName>
</protein>
<proteinExistence type="predicted"/>
<organism evidence="1 2">
    <name type="scientific">Viridothelium virens</name>
    <name type="common">Speckled blister lichen</name>
    <name type="synonym">Trypethelium virens</name>
    <dbReference type="NCBI Taxonomy" id="1048519"/>
    <lineage>
        <taxon>Eukaryota</taxon>
        <taxon>Fungi</taxon>
        <taxon>Dikarya</taxon>
        <taxon>Ascomycota</taxon>
        <taxon>Pezizomycotina</taxon>
        <taxon>Dothideomycetes</taxon>
        <taxon>Dothideomycetes incertae sedis</taxon>
        <taxon>Trypetheliales</taxon>
        <taxon>Trypetheliaceae</taxon>
        <taxon>Viridothelium</taxon>
    </lineage>
</organism>
<gene>
    <name evidence="1" type="ORF">EV356DRAFT_244114</name>
</gene>
<keyword evidence="2" id="KW-1185">Reference proteome</keyword>
<name>A0A6A6H5E3_VIRVR</name>
<evidence type="ECO:0000313" key="1">
    <source>
        <dbReference type="EMBL" id="KAF2232743.1"/>
    </source>
</evidence>
<dbReference type="Proteomes" id="UP000800092">
    <property type="component" value="Unassembled WGS sequence"/>
</dbReference>
<evidence type="ECO:0000313" key="2">
    <source>
        <dbReference type="Proteomes" id="UP000800092"/>
    </source>
</evidence>
<sequence length="159" mass="18114">MLYHPLRNVSLKYISEHGVRLTSRGVLAGHGLFSYMRRHLKDHVSDKPLSSSDTQSCQLCKASSKLSLRISTMAFSLGKTFGTFQSFSTNEKVRVQIISRVCTTSDIEALRLLPWSSLSRSNLQLPERALQRRFHFRHSDLSSFQIHESGNSTLKSMRK</sequence>